<keyword evidence="2" id="KW-1003">Cell membrane</keyword>
<dbReference type="InterPro" id="IPR046530">
    <property type="entry name" value="BIM1-like_dom"/>
</dbReference>
<evidence type="ECO:0000256" key="3">
    <source>
        <dbReference type="ARBA" id="ARBA00022622"/>
    </source>
</evidence>
<evidence type="ECO:0000256" key="1">
    <source>
        <dbReference type="ARBA" id="ARBA00004609"/>
    </source>
</evidence>
<evidence type="ECO:0000313" key="12">
    <source>
        <dbReference type="Proteomes" id="UP000567179"/>
    </source>
</evidence>
<keyword evidence="12" id="KW-1185">Reference proteome</keyword>
<evidence type="ECO:0000256" key="4">
    <source>
        <dbReference type="ARBA" id="ARBA00022729"/>
    </source>
</evidence>
<feature type="compositionally biased region" description="Polar residues" evidence="8">
    <location>
        <begin position="181"/>
        <end position="192"/>
    </location>
</feature>
<sequence length="218" mass="22067">MRFTALAVLPCLFGAASAHFRLQYPLPRGNFVADKEPEFCGGYPEVTTNRTVFPLSNGFFTIKSGHPDFTLGAIISTVTNPNSFDNFSVNGVNQIVAPYGKEPNAGTFCVPLNISAAGIEGAKDGANVTIQIVFAGGDGNLYQCADLTLSANLTSVPDQTCENTTSTTPHGSGSGGHDASPSATAPGSTQTGGALGVSHGTSAATAVLLAVAGIAAAL</sequence>
<comment type="subcellular location">
    <subcellularLocation>
        <location evidence="1">Cell membrane</location>
        <topology evidence="1">Lipid-anchor</topology>
        <topology evidence="1">GPI-anchor</topology>
    </subcellularLocation>
</comment>
<gene>
    <name evidence="11" type="ORF">D9619_003326</name>
</gene>
<dbReference type="EMBL" id="JAACJJ010000056">
    <property type="protein sequence ID" value="KAF5311785.1"/>
    <property type="molecule type" value="Genomic_DNA"/>
</dbReference>
<evidence type="ECO:0000256" key="7">
    <source>
        <dbReference type="ARBA" id="ARBA00023288"/>
    </source>
</evidence>
<evidence type="ECO:0000313" key="11">
    <source>
        <dbReference type="EMBL" id="KAF5311785.1"/>
    </source>
</evidence>
<name>A0A8H5ETE6_9AGAR</name>
<feature type="signal peptide" evidence="9">
    <location>
        <begin position="1"/>
        <end position="18"/>
    </location>
</feature>
<protein>
    <recommendedName>
        <fullName evidence="10">Copper acquisition factor BIM1-like domain-containing protein</fullName>
    </recommendedName>
</protein>
<evidence type="ECO:0000256" key="5">
    <source>
        <dbReference type="ARBA" id="ARBA00023136"/>
    </source>
</evidence>
<feature type="chain" id="PRO_5034954165" description="Copper acquisition factor BIM1-like domain-containing protein" evidence="9">
    <location>
        <begin position="19"/>
        <end position="218"/>
    </location>
</feature>
<proteinExistence type="predicted"/>
<dbReference type="AlphaFoldDB" id="A0A8H5ETE6"/>
<dbReference type="InterPro" id="IPR046936">
    <property type="entry name" value="BIM1-like"/>
</dbReference>
<dbReference type="CDD" id="cd21176">
    <property type="entry name" value="LPMO_auxiliary-like"/>
    <property type="match status" value="1"/>
</dbReference>
<reference evidence="11 12" key="1">
    <citation type="journal article" date="2020" name="ISME J.">
        <title>Uncovering the hidden diversity of litter-decomposition mechanisms in mushroom-forming fungi.</title>
        <authorList>
            <person name="Floudas D."/>
            <person name="Bentzer J."/>
            <person name="Ahren D."/>
            <person name="Johansson T."/>
            <person name="Persson P."/>
            <person name="Tunlid A."/>
        </authorList>
    </citation>
    <scope>NUCLEOTIDE SEQUENCE [LARGE SCALE GENOMIC DNA]</scope>
    <source>
        <strain evidence="11 12">CBS 101986</strain>
    </source>
</reference>
<organism evidence="11 12">
    <name type="scientific">Psilocybe cf. subviscida</name>
    <dbReference type="NCBI Taxonomy" id="2480587"/>
    <lineage>
        <taxon>Eukaryota</taxon>
        <taxon>Fungi</taxon>
        <taxon>Dikarya</taxon>
        <taxon>Basidiomycota</taxon>
        <taxon>Agaricomycotina</taxon>
        <taxon>Agaricomycetes</taxon>
        <taxon>Agaricomycetidae</taxon>
        <taxon>Agaricales</taxon>
        <taxon>Agaricineae</taxon>
        <taxon>Strophariaceae</taxon>
        <taxon>Psilocybe</taxon>
    </lineage>
</organism>
<feature type="domain" description="Copper acquisition factor BIM1-like" evidence="10">
    <location>
        <begin position="17"/>
        <end position="165"/>
    </location>
</feature>
<evidence type="ECO:0000256" key="8">
    <source>
        <dbReference type="SAM" id="MobiDB-lite"/>
    </source>
</evidence>
<evidence type="ECO:0000256" key="2">
    <source>
        <dbReference type="ARBA" id="ARBA00022475"/>
    </source>
</evidence>
<evidence type="ECO:0000259" key="10">
    <source>
        <dbReference type="Pfam" id="PF20238"/>
    </source>
</evidence>
<dbReference type="GO" id="GO:0005886">
    <property type="term" value="C:plasma membrane"/>
    <property type="evidence" value="ECO:0007669"/>
    <property type="project" value="UniProtKB-SubCell"/>
</dbReference>
<dbReference type="OrthoDB" id="2146436at2759"/>
<keyword evidence="7" id="KW-0449">Lipoprotein</keyword>
<keyword evidence="4 9" id="KW-0732">Signal</keyword>
<feature type="region of interest" description="Disordered" evidence="8">
    <location>
        <begin position="158"/>
        <end position="196"/>
    </location>
</feature>
<evidence type="ECO:0000256" key="9">
    <source>
        <dbReference type="SAM" id="SignalP"/>
    </source>
</evidence>
<keyword evidence="5" id="KW-0472">Membrane</keyword>
<comment type="caution">
    <text evidence="11">The sequence shown here is derived from an EMBL/GenBank/DDBJ whole genome shotgun (WGS) entry which is preliminary data.</text>
</comment>
<accession>A0A8H5ETE6</accession>
<dbReference type="GO" id="GO:0098552">
    <property type="term" value="C:side of membrane"/>
    <property type="evidence" value="ECO:0007669"/>
    <property type="project" value="UniProtKB-KW"/>
</dbReference>
<keyword evidence="3" id="KW-0336">GPI-anchor</keyword>
<evidence type="ECO:0000256" key="6">
    <source>
        <dbReference type="ARBA" id="ARBA00023180"/>
    </source>
</evidence>
<dbReference type="Pfam" id="PF20238">
    <property type="entry name" value="BIM1-like_dom"/>
    <property type="match status" value="1"/>
</dbReference>
<keyword evidence="6" id="KW-0325">Glycoprotein</keyword>
<dbReference type="PANTHER" id="PTHR34992">
    <property type="entry name" value="HYPHAL ANASTAMOSIS-7 PROTEIN"/>
    <property type="match status" value="1"/>
</dbReference>
<dbReference type="Proteomes" id="UP000567179">
    <property type="component" value="Unassembled WGS sequence"/>
</dbReference>